<dbReference type="Proteomes" id="UP000586827">
    <property type="component" value="Unassembled WGS sequence"/>
</dbReference>
<dbReference type="SUPFAM" id="SSF53474">
    <property type="entry name" value="alpha/beta-Hydrolases"/>
    <property type="match status" value="1"/>
</dbReference>
<name>A0A849C235_9NOCA</name>
<gene>
    <name evidence="7" type="ORF">HLB23_11555</name>
</gene>
<reference evidence="7 8" key="1">
    <citation type="submission" date="2020-05" db="EMBL/GenBank/DDBJ databases">
        <title>MicrobeNet Type strains.</title>
        <authorList>
            <person name="Nicholson A.C."/>
        </authorList>
    </citation>
    <scope>NUCLEOTIDE SEQUENCE [LARGE SCALE GENOMIC DNA]</scope>
    <source>
        <strain evidence="7 8">JCM 3224</strain>
    </source>
</reference>
<evidence type="ECO:0000256" key="2">
    <source>
        <dbReference type="ARBA" id="ARBA00022729"/>
    </source>
</evidence>
<sequence length="536" mass="57021">MKAFRSTAVIAIPLAVATWFVSGCSATKSDGPAAETPSGLEAFYSQPVDWVPCGVAETAGWFPGETLPGQVCGQVVAPLDYQTARGHAVTDTETVQLAVTRRPAAGVKKGTLLAISGGPGLPGLAMVDMAFPESVLSHFDIVAYDPRGVGKSTPAISCPHLHAPAAAAAENRVDVEERKNRELVASCVAGTGLDVLRHIGSDEATNDVDLLRGVLGEPRINLWAASYGTQIAAMYAIRFPHGYRAAVLDGVVDISERQNDMLAAQKRGYQETFDRIVAYCTGAYEAVEHARCPLGSDPGSAQSTFQQLLRDADASPVPAATGKPVTASDILSATAKGLLWQSRWVPYLRALDAVRHGDGTAIRRMADNGHTVEDPDQSGTSVPQQPADAPATKASTEPYAITAITCADTARPTSDRAVRQQDAQALIEAAPFENYQPLPAEFPLDVCDLWPFPGVVQPAAPSRADDAAPLLFVATRHDPTTPIGNAERMAKYLDSPLVIREGDGHTFVFADQNRCIDTEVARYLEDPNAVRDKVCQ</sequence>
<feature type="domain" description="Peptidase S33 tripeptidyl aminopeptidase-like C-terminal" evidence="6">
    <location>
        <begin position="446"/>
        <end position="535"/>
    </location>
</feature>
<accession>A0A849C235</accession>
<dbReference type="PROSITE" id="PS51257">
    <property type="entry name" value="PROKAR_LIPOPROTEIN"/>
    <property type="match status" value="1"/>
</dbReference>
<evidence type="ECO:0000256" key="4">
    <source>
        <dbReference type="SAM" id="MobiDB-lite"/>
    </source>
</evidence>
<keyword evidence="2 5" id="KW-0732">Signal</keyword>
<keyword evidence="3 7" id="KW-0378">Hydrolase</keyword>
<feature type="region of interest" description="Disordered" evidence="4">
    <location>
        <begin position="369"/>
        <end position="395"/>
    </location>
</feature>
<dbReference type="InterPro" id="IPR051601">
    <property type="entry name" value="Serine_prot/Carboxylest_S33"/>
</dbReference>
<evidence type="ECO:0000256" key="5">
    <source>
        <dbReference type="SAM" id="SignalP"/>
    </source>
</evidence>
<dbReference type="Pfam" id="PF08386">
    <property type="entry name" value="Abhydrolase_4"/>
    <property type="match status" value="1"/>
</dbReference>
<evidence type="ECO:0000259" key="6">
    <source>
        <dbReference type="Pfam" id="PF08386"/>
    </source>
</evidence>
<dbReference type="AlphaFoldDB" id="A0A849C235"/>
<dbReference type="PANTHER" id="PTHR43248:SF29">
    <property type="entry name" value="TRIPEPTIDYL AMINOPEPTIDASE"/>
    <property type="match status" value="1"/>
</dbReference>
<organism evidence="7 8">
    <name type="scientific">Nocardia uniformis</name>
    <dbReference type="NCBI Taxonomy" id="53432"/>
    <lineage>
        <taxon>Bacteria</taxon>
        <taxon>Bacillati</taxon>
        <taxon>Actinomycetota</taxon>
        <taxon>Actinomycetes</taxon>
        <taxon>Mycobacteriales</taxon>
        <taxon>Nocardiaceae</taxon>
        <taxon>Nocardia</taxon>
    </lineage>
</organism>
<dbReference type="InterPro" id="IPR013595">
    <property type="entry name" value="Pept_S33_TAP-like_C"/>
</dbReference>
<dbReference type="InterPro" id="IPR029058">
    <property type="entry name" value="AB_hydrolase_fold"/>
</dbReference>
<dbReference type="RefSeq" id="WP_169815165.1">
    <property type="nucleotide sequence ID" value="NZ_JABELX010000004.1"/>
</dbReference>
<proteinExistence type="inferred from homology"/>
<protein>
    <submittedName>
        <fullName evidence="7">Alpha/beta fold hydrolase</fullName>
    </submittedName>
</protein>
<comment type="caution">
    <text evidence="7">The sequence shown here is derived from an EMBL/GenBank/DDBJ whole genome shotgun (WGS) entry which is preliminary data.</text>
</comment>
<dbReference type="Gene3D" id="3.40.50.1820">
    <property type="entry name" value="alpha/beta hydrolase"/>
    <property type="match status" value="1"/>
</dbReference>
<evidence type="ECO:0000313" key="8">
    <source>
        <dbReference type="Proteomes" id="UP000586827"/>
    </source>
</evidence>
<dbReference type="GO" id="GO:0016787">
    <property type="term" value="F:hydrolase activity"/>
    <property type="evidence" value="ECO:0007669"/>
    <property type="project" value="UniProtKB-KW"/>
</dbReference>
<feature type="chain" id="PRO_5038798642" evidence="5">
    <location>
        <begin position="18"/>
        <end position="536"/>
    </location>
</feature>
<dbReference type="PANTHER" id="PTHR43248">
    <property type="entry name" value="2-SUCCINYL-6-HYDROXY-2,4-CYCLOHEXADIENE-1-CARBOXYLATE SYNTHASE"/>
    <property type="match status" value="1"/>
</dbReference>
<feature type="signal peptide" evidence="5">
    <location>
        <begin position="1"/>
        <end position="17"/>
    </location>
</feature>
<keyword evidence="8" id="KW-1185">Reference proteome</keyword>
<dbReference type="EMBL" id="JABELX010000004">
    <property type="protein sequence ID" value="NNH70490.1"/>
    <property type="molecule type" value="Genomic_DNA"/>
</dbReference>
<evidence type="ECO:0000256" key="3">
    <source>
        <dbReference type="ARBA" id="ARBA00022801"/>
    </source>
</evidence>
<evidence type="ECO:0000313" key="7">
    <source>
        <dbReference type="EMBL" id="NNH70490.1"/>
    </source>
</evidence>
<comment type="similarity">
    <text evidence="1">Belongs to the peptidase S33 family.</text>
</comment>
<evidence type="ECO:0000256" key="1">
    <source>
        <dbReference type="ARBA" id="ARBA00010088"/>
    </source>
</evidence>